<feature type="transmembrane region" description="Helical" evidence="2">
    <location>
        <begin position="179"/>
        <end position="201"/>
    </location>
</feature>
<gene>
    <name evidence="3" type="ORF">K1718_14195</name>
</gene>
<dbReference type="EMBL" id="CP120863">
    <property type="protein sequence ID" value="WFE87329.1"/>
    <property type="molecule type" value="Genomic_DNA"/>
</dbReference>
<proteinExistence type="predicted"/>
<feature type="region of interest" description="Disordered" evidence="1">
    <location>
        <begin position="1"/>
        <end position="68"/>
    </location>
</feature>
<evidence type="ECO:0000256" key="1">
    <source>
        <dbReference type="SAM" id="MobiDB-lite"/>
    </source>
</evidence>
<dbReference type="RefSeq" id="WP_265682025.1">
    <property type="nucleotide sequence ID" value="NZ_CP120863.1"/>
</dbReference>
<reference evidence="3 4" key="1">
    <citation type="submission" date="2023-03" db="EMBL/GenBank/DDBJ databases">
        <title>Roseibium porphyridii sp. nov. and Roseibium rhodosorbium sp. nov. isolated from marine algae, Porphyridium cruentum and Rhodosorus marinus, respectively.</title>
        <authorList>
            <person name="Lee M.W."/>
            <person name="Choi B.J."/>
            <person name="Lee J.K."/>
            <person name="Choi D.G."/>
            <person name="Baek J.H."/>
            <person name="Bayburt H."/>
            <person name="Kim J.M."/>
            <person name="Han D.M."/>
            <person name="Kim K.H."/>
            <person name="Jeon C.O."/>
        </authorList>
    </citation>
    <scope>NUCLEOTIDE SEQUENCE [LARGE SCALE GENOMIC DNA]</scope>
    <source>
        <strain evidence="3 4">KMA01</strain>
    </source>
</reference>
<keyword evidence="2" id="KW-0472">Membrane</keyword>
<keyword evidence="4" id="KW-1185">Reference proteome</keyword>
<keyword evidence="2" id="KW-0812">Transmembrane</keyword>
<name>A0ABY8EWR8_9HYPH</name>
<sequence>MAGDVKDKTDARLVREQAVHKRKELGDEAFSHGSPPPAPTTPPSLKPDKLSSSSAPKSGTAAHLSTELQKAKQTMADFAASVWNSGATDPSNTILDPKFNKDLETLRGLHSFLIREATSLPEDFSLGILNHLQAGKQGDQGRAPTDAEWQAIEQKTQALFSQLSDANRKRFLASQMPNFLPKLAVWLVVASIGSMIMSVVLSEVPLFGAGMNGAAMVLFFLVWLMSLGAIGSAAFIGFNAISVTSDITFDISDSRLIVQRIVLGALFALFFTLPFGFHEFLSFVKSLSSAALNKTTVPTKSELAFTNQSMLLIMPFVLGYSTSLVILVLNRLISSASTLFGAQQASAKASQKPG</sequence>
<organism evidence="3 4">
    <name type="scientific">Roseibium porphyridii</name>
    <dbReference type="NCBI Taxonomy" id="2866279"/>
    <lineage>
        <taxon>Bacteria</taxon>
        <taxon>Pseudomonadati</taxon>
        <taxon>Pseudomonadota</taxon>
        <taxon>Alphaproteobacteria</taxon>
        <taxon>Hyphomicrobiales</taxon>
        <taxon>Stappiaceae</taxon>
        <taxon>Roseibium</taxon>
    </lineage>
</organism>
<evidence type="ECO:0000313" key="3">
    <source>
        <dbReference type="EMBL" id="WFE87329.1"/>
    </source>
</evidence>
<feature type="compositionally biased region" description="Basic and acidic residues" evidence="1">
    <location>
        <begin position="1"/>
        <end position="30"/>
    </location>
</feature>
<feature type="transmembrane region" description="Helical" evidence="2">
    <location>
        <begin position="257"/>
        <end position="277"/>
    </location>
</feature>
<protein>
    <submittedName>
        <fullName evidence="3">Uncharacterized protein</fullName>
    </submittedName>
</protein>
<dbReference type="Proteomes" id="UP001209803">
    <property type="component" value="Chromosome"/>
</dbReference>
<feature type="transmembrane region" description="Helical" evidence="2">
    <location>
        <begin position="213"/>
        <end position="236"/>
    </location>
</feature>
<keyword evidence="2" id="KW-1133">Transmembrane helix</keyword>
<evidence type="ECO:0000313" key="4">
    <source>
        <dbReference type="Proteomes" id="UP001209803"/>
    </source>
</evidence>
<evidence type="ECO:0000256" key="2">
    <source>
        <dbReference type="SAM" id="Phobius"/>
    </source>
</evidence>
<feature type="transmembrane region" description="Helical" evidence="2">
    <location>
        <begin position="310"/>
        <end position="329"/>
    </location>
</feature>
<feature type="compositionally biased region" description="Pro residues" evidence="1">
    <location>
        <begin position="34"/>
        <end position="45"/>
    </location>
</feature>
<accession>A0ABY8EWR8</accession>